<evidence type="ECO:0000313" key="2">
    <source>
        <dbReference type="EMBL" id="TMQ56208.1"/>
    </source>
</evidence>
<protein>
    <submittedName>
        <fullName evidence="2">GDP-mannose 4,6-dehydratase</fullName>
    </submittedName>
</protein>
<accession>A0A538SXT9</accession>
<dbReference type="InterPro" id="IPR036291">
    <property type="entry name" value="NAD(P)-bd_dom_sf"/>
</dbReference>
<dbReference type="Proteomes" id="UP000319829">
    <property type="component" value="Unassembled WGS sequence"/>
</dbReference>
<dbReference type="Pfam" id="PF16363">
    <property type="entry name" value="GDP_Man_Dehyd"/>
    <property type="match status" value="1"/>
</dbReference>
<reference evidence="4 5" key="1">
    <citation type="journal article" date="2019" name="Nat. Microbiol.">
        <title>Mediterranean grassland soil C-N compound turnover is dependent on rainfall and depth, and is mediated by genomically divergent microorganisms.</title>
        <authorList>
            <person name="Diamond S."/>
            <person name="Andeer P.F."/>
            <person name="Li Z."/>
            <person name="Crits-Christoph A."/>
            <person name="Burstein D."/>
            <person name="Anantharaman K."/>
            <person name="Lane K.R."/>
            <person name="Thomas B.C."/>
            <person name="Pan C."/>
            <person name="Northen T.R."/>
            <person name="Banfield J.F."/>
        </authorList>
    </citation>
    <scope>NUCLEOTIDE SEQUENCE [LARGE SCALE GENOMIC DNA]</scope>
    <source>
        <strain evidence="2">WS_4</strain>
        <strain evidence="3">WS_7</strain>
    </source>
</reference>
<evidence type="ECO:0000259" key="1">
    <source>
        <dbReference type="Pfam" id="PF16363"/>
    </source>
</evidence>
<feature type="domain" description="NAD(P)-binding" evidence="1">
    <location>
        <begin position="4"/>
        <end position="309"/>
    </location>
</feature>
<dbReference type="PANTHER" id="PTHR43000">
    <property type="entry name" value="DTDP-D-GLUCOSE 4,6-DEHYDRATASE-RELATED"/>
    <property type="match status" value="1"/>
</dbReference>
<sequence length="317" mass="36172">MRALVTGITGFAGSHLVDYILGEKKDVEIVGIQRWRSRTENIEHFVGKVRMFECDLRDASSVRDVLEEARPDWIFHLAAQSFVPTSWTAPTESLVTNVIGQLNVFEAVKKLHIMPRIQLACSSEEYGMVYENELPIRETNPLRPLSPYAVSKVGQDMLGYQYFMSFKLPVIRTRGFNHEGPRRGPVFVCSDFAKQIADIEKGLRPPVIRVGNLDARRDFSDVRDVVRAYWLALEKGEPGEVYNICSGRAWTIRQMLDLLLGMTKAKVKVEPDAARMRPSDVPVLLGDAGKFKKVTGWEPTIPFEQTLRDLLQYWRDR</sequence>
<dbReference type="InterPro" id="IPR016040">
    <property type="entry name" value="NAD(P)-bd_dom"/>
</dbReference>
<evidence type="ECO:0000313" key="5">
    <source>
        <dbReference type="Proteomes" id="UP000319829"/>
    </source>
</evidence>
<organism evidence="2 5">
    <name type="scientific">Eiseniibacteriota bacterium</name>
    <dbReference type="NCBI Taxonomy" id="2212470"/>
    <lineage>
        <taxon>Bacteria</taxon>
        <taxon>Candidatus Eiseniibacteriota</taxon>
    </lineage>
</organism>
<evidence type="ECO:0000313" key="3">
    <source>
        <dbReference type="EMBL" id="TMQ66534.1"/>
    </source>
</evidence>
<dbReference type="EMBL" id="VBOU01000003">
    <property type="protein sequence ID" value="TMQ56208.1"/>
    <property type="molecule type" value="Genomic_DNA"/>
</dbReference>
<proteinExistence type="predicted"/>
<evidence type="ECO:0000313" key="4">
    <source>
        <dbReference type="Proteomes" id="UP000317366"/>
    </source>
</evidence>
<dbReference type="CDD" id="cd05260">
    <property type="entry name" value="GDP_MD_SDR_e"/>
    <property type="match status" value="1"/>
</dbReference>
<name>A0A538SXT9_UNCEI</name>
<comment type="caution">
    <text evidence="2">The sequence shown here is derived from an EMBL/GenBank/DDBJ whole genome shotgun (WGS) entry which is preliminary data.</text>
</comment>
<dbReference type="Gene3D" id="3.90.25.10">
    <property type="entry name" value="UDP-galactose 4-epimerase, domain 1"/>
    <property type="match status" value="1"/>
</dbReference>
<dbReference type="AlphaFoldDB" id="A0A538SXT9"/>
<gene>
    <name evidence="2" type="ORF">E6K74_00585</name>
    <name evidence="3" type="ORF">E6K77_00990</name>
</gene>
<dbReference type="EMBL" id="VBOX01000007">
    <property type="protein sequence ID" value="TMQ66534.1"/>
    <property type="molecule type" value="Genomic_DNA"/>
</dbReference>
<dbReference type="Proteomes" id="UP000317366">
    <property type="component" value="Unassembled WGS sequence"/>
</dbReference>
<dbReference type="SUPFAM" id="SSF51735">
    <property type="entry name" value="NAD(P)-binding Rossmann-fold domains"/>
    <property type="match status" value="1"/>
</dbReference>
<dbReference type="Gene3D" id="3.40.50.720">
    <property type="entry name" value="NAD(P)-binding Rossmann-like Domain"/>
    <property type="match status" value="1"/>
</dbReference>